<dbReference type="InterPro" id="IPR050309">
    <property type="entry name" value="Type-B_Carboxylest/Lipase"/>
</dbReference>
<evidence type="ECO:0000256" key="4">
    <source>
        <dbReference type="SAM" id="MobiDB-lite"/>
    </source>
</evidence>
<accession>A0A8C9QL26</accession>
<reference evidence="6" key="1">
    <citation type="submission" date="2025-08" db="UniProtKB">
        <authorList>
            <consortium name="Ensembl"/>
        </authorList>
    </citation>
    <scope>IDENTIFICATION</scope>
</reference>
<evidence type="ECO:0000313" key="6">
    <source>
        <dbReference type="Ensembl" id="ENSSDAP00000026476.1"/>
    </source>
</evidence>
<dbReference type="AlphaFoldDB" id="A0A8C9QL26"/>
<comment type="similarity">
    <text evidence="1 3">Belongs to the type-B carboxylesterase/lipase family.</text>
</comment>
<keyword evidence="7" id="KW-1185">Reference proteome</keyword>
<evidence type="ECO:0000259" key="5">
    <source>
        <dbReference type="Pfam" id="PF00135"/>
    </source>
</evidence>
<dbReference type="SUPFAM" id="SSF53474">
    <property type="entry name" value="alpha/beta-Hydrolases"/>
    <property type="match status" value="1"/>
</dbReference>
<reference evidence="6" key="2">
    <citation type="submission" date="2025-09" db="UniProtKB">
        <authorList>
            <consortium name="Ensembl"/>
        </authorList>
    </citation>
    <scope>IDENTIFICATION</scope>
</reference>
<proteinExistence type="inferred from homology"/>
<protein>
    <recommendedName>
        <fullName evidence="3">Carboxylic ester hydrolase</fullName>
        <ecNumber evidence="3">3.1.1.-</ecNumber>
    </recommendedName>
</protein>
<dbReference type="PANTHER" id="PTHR11559">
    <property type="entry name" value="CARBOXYLESTERASE"/>
    <property type="match status" value="1"/>
</dbReference>
<dbReference type="InterPro" id="IPR019826">
    <property type="entry name" value="Carboxylesterase_B_AS"/>
</dbReference>
<feature type="chain" id="PRO_5034810086" description="Carboxylic ester hydrolase" evidence="3">
    <location>
        <begin position="19"/>
        <end position="529"/>
    </location>
</feature>
<dbReference type="Pfam" id="PF00135">
    <property type="entry name" value="COesterase"/>
    <property type="match status" value="2"/>
</dbReference>
<dbReference type="Gene3D" id="3.40.50.1820">
    <property type="entry name" value="alpha/beta hydrolase"/>
    <property type="match status" value="2"/>
</dbReference>
<keyword evidence="3" id="KW-0732">Signal</keyword>
<dbReference type="InterPro" id="IPR019819">
    <property type="entry name" value="Carboxylesterase_B_CS"/>
</dbReference>
<dbReference type="Proteomes" id="UP000694422">
    <property type="component" value="Unplaced"/>
</dbReference>
<dbReference type="InterPro" id="IPR029058">
    <property type="entry name" value="AB_hydrolase_fold"/>
</dbReference>
<feature type="compositionally biased region" description="Low complexity" evidence="4">
    <location>
        <begin position="144"/>
        <end position="154"/>
    </location>
</feature>
<sequence>MWLYTLVLTSLSACTAWGHPSSPPVVDTVHGKVLGQYVSLEGSAQPVAVFLGVPFAKPPLGPLRFAPPQPAEPWSSVKNATSYPPMCSQDALRGQKVSELLTNRKENIPLQFSEDCLYLNIYTPADVTRRSSLPVSAGPTGQDLGVSVSGISGSEGHEGSLGEGHHSTGDEHSPGNWGHLDQVAALRWVQDNIANFGGNPGSVTIFGESAGGESVSVLVLSPLAKNLFHRAISESGVALTSLLVRKNAKPLAEKVAITAGCKTTTTAVMVHCLRQKTEEELLETTLKMVGSTPMIPSVIDGVVLPKTPEEILADKTFNTVPYIVGINKQEFGWILPTMMGFPISEGKLDQKTATSLLQKTGSLLVRSRKNELTQMATEKNFRGTDDPVKIKDLYLELIGDVIFCIPSVTVARGHRGKSQRPLTLAFCLWRCMCLLAEAPGNSQNIVGTTRSSVQFLFDFISRNPNGEGLPHWPEYDQKEGYLKIGANTQAAQGLKEKEMALWTKLRPALGDQTSGDQSHPNWMLYMRFL</sequence>
<evidence type="ECO:0000256" key="3">
    <source>
        <dbReference type="RuleBase" id="RU361235"/>
    </source>
</evidence>
<dbReference type="Ensembl" id="ENSSDAT00000030259.1">
    <property type="protein sequence ID" value="ENSSDAP00000026476.1"/>
    <property type="gene ID" value="ENSSDAG00000023999.1"/>
</dbReference>
<dbReference type="PROSITE" id="PS00122">
    <property type="entry name" value="CARBOXYLESTERASE_B_1"/>
    <property type="match status" value="1"/>
</dbReference>
<evidence type="ECO:0000313" key="7">
    <source>
        <dbReference type="Proteomes" id="UP000694422"/>
    </source>
</evidence>
<dbReference type="GO" id="GO:0016787">
    <property type="term" value="F:hydrolase activity"/>
    <property type="evidence" value="ECO:0007669"/>
    <property type="project" value="UniProtKB-KW"/>
</dbReference>
<dbReference type="InterPro" id="IPR002018">
    <property type="entry name" value="CarbesteraseB"/>
</dbReference>
<organism evidence="6 7">
    <name type="scientific">Spermophilus dauricus</name>
    <name type="common">Daurian ground squirrel</name>
    <dbReference type="NCBI Taxonomy" id="99837"/>
    <lineage>
        <taxon>Eukaryota</taxon>
        <taxon>Metazoa</taxon>
        <taxon>Chordata</taxon>
        <taxon>Craniata</taxon>
        <taxon>Vertebrata</taxon>
        <taxon>Euteleostomi</taxon>
        <taxon>Mammalia</taxon>
        <taxon>Eutheria</taxon>
        <taxon>Euarchontoglires</taxon>
        <taxon>Glires</taxon>
        <taxon>Rodentia</taxon>
        <taxon>Sciuromorpha</taxon>
        <taxon>Sciuridae</taxon>
        <taxon>Xerinae</taxon>
        <taxon>Marmotini</taxon>
        <taxon>Spermophilus</taxon>
    </lineage>
</organism>
<evidence type="ECO:0000256" key="2">
    <source>
        <dbReference type="ARBA" id="ARBA00022801"/>
    </source>
</evidence>
<feature type="domain" description="Carboxylesterase type B" evidence="5">
    <location>
        <begin position="23"/>
        <end position="135"/>
    </location>
</feature>
<evidence type="ECO:0000256" key="1">
    <source>
        <dbReference type="ARBA" id="ARBA00005964"/>
    </source>
</evidence>
<dbReference type="PROSITE" id="PS00941">
    <property type="entry name" value="CARBOXYLESTERASE_B_2"/>
    <property type="match status" value="1"/>
</dbReference>
<dbReference type="EC" id="3.1.1.-" evidence="3"/>
<feature type="region of interest" description="Disordered" evidence="4">
    <location>
        <begin position="132"/>
        <end position="176"/>
    </location>
</feature>
<feature type="signal peptide" evidence="3">
    <location>
        <begin position="1"/>
        <end position="18"/>
    </location>
</feature>
<feature type="compositionally biased region" description="Basic and acidic residues" evidence="4">
    <location>
        <begin position="155"/>
        <end position="173"/>
    </location>
</feature>
<name>A0A8C9QL26_SPEDA</name>
<keyword evidence="2 3" id="KW-0378">Hydrolase</keyword>
<feature type="domain" description="Carboxylesterase type B" evidence="5">
    <location>
        <begin position="164"/>
        <end position="417"/>
    </location>
</feature>